<organism evidence="2 3">
    <name type="scientific">Pogona vitticeps</name>
    <name type="common">central bearded dragon</name>
    <dbReference type="NCBI Taxonomy" id="103695"/>
    <lineage>
        <taxon>Eukaryota</taxon>
        <taxon>Metazoa</taxon>
        <taxon>Chordata</taxon>
        <taxon>Craniata</taxon>
        <taxon>Vertebrata</taxon>
        <taxon>Euteleostomi</taxon>
        <taxon>Lepidosauria</taxon>
        <taxon>Squamata</taxon>
        <taxon>Bifurcata</taxon>
        <taxon>Unidentata</taxon>
        <taxon>Episquamata</taxon>
        <taxon>Toxicofera</taxon>
        <taxon>Iguania</taxon>
        <taxon>Acrodonta</taxon>
        <taxon>Agamidae</taxon>
        <taxon>Amphibolurinae</taxon>
        <taxon>Pogona</taxon>
    </lineage>
</organism>
<dbReference type="GeneID" id="110074617"/>
<protein>
    <submittedName>
        <fullName evidence="3">Nucleolus and neural progenitor protein isoform X1</fullName>
    </submittedName>
</protein>
<reference evidence="3" key="1">
    <citation type="submission" date="2025-08" db="UniProtKB">
        <authorList>
            <consortium name="RefSeq"/>
        </authorList>
    </citation>
    <scope>IDENTIFICATION</scope>
</reference>
<name>A0ABM5FX11_9SAUR</name>
<feature type="domain" description="Nucleolus and neural progenitor protein-like N-terminal" evidence="1">
    <location>
        <begin position="11"/>
        <end position="199"/>
    </location>
</feature>
<evidence type="ECO:0000259" key="1">
    <source>
        <dbReference type="Pfam" id="PF14780"/>
    </source>
</evidence>
<gene>
    <name evidence="3" type="primary">RMP64</name>
</gene>
<dbReference type="RefSeq" id="XP_072849944.1">
    <property type="nucleotide sequence ID" value="XM_072993843.1"/>
</dbReference>
<evidence type="ECO:0000313" key="3">
    <source>
        <dbReference type="RefSeq" id="XP_072849944.1"/>
    </source>
</evidence>
<dbReference type="InterPro" id="IPR052835">
    <property type="entry name" value="Nepro"/>
</dbReference>
<accession>A0ABM5FX11</accession>
<dbReference type="Pfam" id="PF14780">
    <property type="entry name" value="NEPRO_N"/>
    <property type="match status" value="1"/>
</dbReference>
<dbReference type="PANTHER" id="PTHR34761">
    <property type="entry name" value="NUCLEOLUS AND NEURAL PROGENITOR PROTEIN"/>
    <property type="match status" value="1"/>
</dbReference>
<dbReference type="Proteomes" id="UP001652642">
    <property type="component" value="Chromosome 3"/>
</dbReference>
<dbReference type="PANTHER" id="PTHR34761:SF1">
    <property type="entry name" value="NUCLEOLUS AND NEURAL PROGENITOR PROTEIN"/>
    <property type="match status" value="1"/>
</dbReference>
<proteinExistence type="predicted"/>
<sequence>MAAPGGADAAWNRLVVPWPACSAAVAVPAQHVAVSHFSAVKKECRHAVNALTKKAVIAEQSLLHSILYSFRYQMSRHRPYQSLKQVEQCLKRLNLMNLEKPIQDLINLDSRNQKSENPAESLIPSQPVIEVVLVKILGGCKLVLRLLECCCTSFLLSVKHLHLEEYILLNTLVLGLLSRLWILFRGLLKTLSSLYKSLLELLQEVSEIQPRPYIKGFAFPSDINEFLGTPASEIKKKMPRGFVIKQAGSGWMNRLFTVRKTAPQSLALTAAAPARVRKKMRSSQNTLDIGTPILVKRSNQVLGKELKFDIKALCKYPNSALQENVKFRVESPESKRRPTSNSLRCQQLKPFVPKFQEASSFEELTDTLKTTILWCKTNKLGPEAFFLGMKLLKSRRLQHVEAQGCRLRRKLGCMKATLCKYLTLSNCIRRPNKMLRAYWFLRKHHKLLKQPRCVSKRTPTNTPVFAKGQWSNSLPQVLTDATGSRTETTEEQGLVAVERNSTHIQRNKAENKDDIDDIFKIIGL</sequence>
<dbReference type="InterPro" id="IPR027951">
    <property type="entry name" value="Nepro_N"/>
</dbReference>
<evidence type="ECO:0000313" key="2">
    <source>
        <dbReference type="Proteomes" id="UP001652642"/>
    </source>
</evidence>
<keyword evidence="2" id="KW-1185">Reference proteome</keyword>